<keyword evidence="1" id="KW-0472">Membrane</keyword>
<dbReference type="Proteomes" id="UP000037432">
    <property type="component" value="Unassembled WGS sequence"/>
</dbReference>
<gene>
    <name evidence="2" type="ORF">ACM01_15550</name>
</gene>
<comment type="caution">
    <text evidence="2">The sequence shown here is derived from an EMBL/GenBank/DDBJ whole genome shotgun (WGS) entry which is preliminary data.</text>
</comment>
<accession>A0A0J7ZDZ3</accession>
<dbReference type="RefSeq" id="WP_048581814.1">
    <property type="nucleotide sequence ID" value="NZ_LFNT01000015.1"/>
</dbReference>
<dbReference type="EMBL" id="LFNT01000015">
    <property type="protein sequence ID" value="KMS74049.1"/>
    <property type="molecule type" value="Genomic_DNA"/>
</dbReference>
<keyword evidence="1" id="KW-0812">Transmembrane</keyword>
<sequence length="59" mass="6187">MNNAPGQYIQRTGSLCTASTAAADEAARTERHLPMPVVVAHGILAAIMQVLVQLTALDV</sequence>
<reference evidence="2 3" key="1">
    <citation type="submission" date="2015-06" db="EMBL/GenBank/DDBJ databases">
        <authorList>
            <person name="Ju K.-S."/>
            <person name="Doroghazi J.R."/>
            <person name="Metcalf W.W."/>
        </authorList>
    </citation>
    <scope>NUCLEOTIDE SEQUENCE [LARGE SCALE GENOMIC DNA]</scope>
    <source>
        <strain evidence="2 3">NRRL 3414</strain>
    </source>
</reference>
<proteinExistence type="predicted"/>
<dbReference type="AlphaFoldDB" id="A0A0J7ZDZ3"/>
<name>A0A0J7ZDZ3_STRVR</name>
<evidence type="ECO:0000256" key="1">
    <source>
        <dbReference type="SAM" id="Phobius"/>
    </source>
</evidence>
<keyword evidence="1" id="KW-1133">Transmembrane helix</keyword>
<evidence type="ECO:0000313" key="3">
    <source>
        <dbReference type="Proteomes" id="UP000037432"/>
    </source>
</evidence>
<feature type="transmembrane region" description="Helical" evidence="1">
    <location>
        <begin position="38"/>
        <end position="57"/>
    </location>
</feature>
<organism evidence="2 3">
    <name type="scientific">Streptomyces viridochromogenes</name>
    <dbReference type="NCBI Taxonomy" id="1938"/>
    <lineage>
        <taxon>Bacteria</taxon>
        <taxon>Bacillati</taxon>
        <taxon>Actinomycetota</taxon>
        <taxon>Actinomycetes</taxon>
        <taxon>Kitasatosporales</taxon>
        <taxon>Streptomycetaceae</taxon>
        <taxon>Streptomyces</taxon>
    </lineage>
</organism>
<evidence type="ECO:0000313" key="2">
    <source>
        <dbReference type="EMBL" id="KMS74049.1"/>
    </source>
</evidence>
<dbReference type="PATRIC" id="fig|1938.3.peg.9753"/>
<protein>
    <submittedName>
        <fullName evidence="2">Uncharacterized protein</fullName>
    </submittedName>
</protein>